<evidence type="ECO:0000313" key="3">
    <source>
        <dbReference type="Proteomes" id="UP000320913"/>
    </source>
</evidence>
<reference evidence="2 3" key="1">
    <citation type="journal article" date="2019" name="Nat. Microbiol.">
        <title>Mediterranean grassland soil C-N compound turnover is dependent on rainfall and depth, and is mediated by genomically divergent microorganisms.</title>
        <authorList>
            <person name="Diamond S."/>
            <person name="Andeer P.F."/>
            <person name="Li Z."/>
            <person name="Crits-Christoph A."/>
            <person name="Burstein D."/>
            <person name="Anantharaman K."/>
            <person name="Lane K.R."/>
            <person name="Thomas B.C."/>
            <person name="Pan C."/>
            <person name="Northen T.R."/>
            <person name="Banfield J.F."/>
        </authorList>
    </citation>
    <scope>NUCLEOTIDE SEQUENCE [LARGE SCALE GENOMIC DNA]</scope>
    <source>
        <strain evidence="2">WS_5</strain>
    </source>
</reference>
<sequence length="169" mass="18091">MRIATPVPGDTLGFLEQRVVEQLRRGGAEVRLMPSRARADLGMGEEEIAAPRGDSTDVQLNLVVRSAGVSYVRALRKFPVGIRGYQRLASMRVGASLVDLSTRQVLWAKSASASSMDEVRRGDLSYAQSGSGALNPGIPRSGGGPRLLEPLIVIGVVTGLVVLFYSNRN</sequence>
<protein>
    <submittedName>
        <fullName evidence="2">Uncharacterized protein</fullName>
    </submittedName>
</protein>
<dbReference type="Proteomes" id="UP000320913">
    <property type="component" value="Unassembled WGS sequence"/>
</dbReference>
<keyword evidence="1" id="KW-0812">Transmembrane</keyword>
<gene>
    <name evidence="2" type="ORF">E6K75_04090</name>
</gene>
<organism evidence="2 3">
    <name type="scientific">Eiseniibacteriota bacterium</name>
    <dbReference type="NCBI Taxonomy" id="2212470"/>
    <lineage>
        <taxon>Bacteria</taxon>
        <taxon>Candidatus Eiseniibacteriota</taxon>
    </lineage>
</organism>
<name>A0A538T7H8_UNCEI</name>
<comment type="caution">
    <text evidence="2">The sequence shown here is derived from an EMBL/GenBank/DDBJ whole genome shotgun (WGS) entry which is preliminary data.</text>
</comment>
<feature type="transmembrane region" description="Helical" evidence="1">
    <location>
        <begin position="147"/>
        <end position="166"/>
    </location>
</feature>
<keyword evidence="1" id="KW-1133">Transmembrane helix</keyword>
<evidence type="ECO:0000256" key="1">
    <source>
        <dbReference type="SAM" id="Phobius"/>
    </source>
</evidence>
<dbReference type="AlphaFoldDB" id="A0A538T7H8"/>
<keyword evidence="1" id="KW-0472">Membrane</keyword>
<proteinExistence type="predicted"/>
<evidence type="ECO:0000313" key="2">
    <source>
        <dbReference type="EMBL" id="TMQ59474.1"/>
    </source>
</evidence>
<dbReference type="EMBL" id="VBOV01000101">
    <property type="protein sequence ID" value="TMQ59474.1"/>
    <property type="molecule type" value="Genomic_DNA"/>
</dbReference>
<accession>A0A538T7H8</accession>